<evidence type="ECO:0000256" key="3">
    <source>
        <dbReference type="ARBA" id="ARBA00022670"/>
    </source>
</evidence>
<keyword evidence="12" id="KW-0449">Lipoprotein</keyword>
<dbReference type="GO" id="GO:0006508">
    <property type="term" value="P:proteolysis"/>
    <property type="evidence" value="ECO:0007669"/>
    <property type="project" value="UniProtKB-KW"/>
</dbReference>
<dbReference type="PANTHER" id="PTHR33695">
    <property type="entry name" value="LIPOPROTEIN SIGNAL PEPTIDASE"/>
    <property type="match status" value="1"/>
</dbReference>
<evidence type="ECO:0000256" key="7">
    <source>
        <dbReference type="ARBA" id="ARBA00022989"/>
    </source>
</evidence>
<dbReference type="PRINTS" id="PR00781">
    <property type="entry name" value="LIPOSIGPTASE"/>
</dbReference>
<dbReference type="OrthoDB" id="9810259at2"/>
<sequence length="176" mass="19589">MTIYLSRARSVPMLKSGVGRWLAIALLVLILDQASKHTIEALFQFGEQLTIIPGFFNLTLAYNPGAAFSFLADAGGWQRYFFTALALGVSVFIVFLLKKHHAETRYALAMSLILGGALGNAIDRMLLGHVIDFIQIHYQQRWYYPAFNIADSGICVGAVLMVIDSFRRETPSEKTV</sequence>
<comment type="pathway">
    <text evidence="9">Protein modification; lipoprotein biosynthesis (signal peptide cleavage).</text>
</comment>
<feature type="transmembrane region" description="Helical" evidence="9">
    <location>
        <begin position="80"/>
        <end position="97"/>
    </location>
</feature>
<dbReference type="KEGG" id="iod:EJO50_07785"/>
<dbReference type="UniPathway" id="UPA00665"/>
<proteinExistence type="inferred from homology"/>
<comment type="caution">
    <text evidence="9">Lacks conserved residue(s) required for the propagation of feature annotation.</text>
</comment>
<organism evidence="12 13">
    <name type="scientific">Iodobacter ciconiae</name>
    <dbReference type="NCBI Taxonomy" id="2496266"/>
    <lineage>
        <taxon>Bacteria</taxon>
        <taxon>Pseudomonadati</taxon>
        <taxon>Pseudomonadota</taxon>
        <taxon>Betaproteobacteria</taxon>
        <taxon>Neisseriales</taxon>
        <taxon>Chitinibacteraceae</taxon>
        <taxon>Iodobacter</taxon>
    </lineage>
</organism>
<keyword evidence="13" id="KW-1185">Reference proteome</keyword>
<evidence type="ECO:0000256" key="8">
    <source>
        <dbReference type="ARBA" id="ARBA00023136"/>
    </source>
</evidence>
<evidence type="ECO:0000256" key="9">
    <source>
        <dbReference type="HAMAP-Rule" id="MF_00161"/>
    </source>
</evidence>
<dbReference type="GO" id="GO:0004190">
    <property type="term" value="F:aspartic-type endopeptidase activity"/>
    <property type="evidence" value="ECO:0007669"/>
    <property type="project" value="UniProtKB-UniRule"/>
</dbReference>
<protein>
    <recommendedName>
        <fullName evidence="9">Lipoprotein signal peptidase</fullName>
        <ecNumber evidence="9">3.4.23.36</ecNumber>
    </recommendedName>
    <alternativeName>
        <fullName evidence="9">Prolipoprotein signal peptidase</fullName>
    </alternativeName>
    <alternativeName>
        <fullName evidence="9">Signal peptidase II</fullName>
        <shortName evidence="9">SPase II</shortName>
    </alternativeName>
</protein>
<keyword evidence="8 9" id="KW-0472">Membrane</keyword>
<dbReference type="EMBL" id="CP034433">
    <property type="protein sequence ID" value="AZN36401.1"/>
    <property type="molecule type" value="Genomic_DNA"/>
</dbReference>
<feature type="transmembrane region" description="Helical" evidence="9">
    <location>
        <begin position="104"/>
        <end position="122"/>
    </location>
</feature>
<dbReference type="GO" id="GO:0005886">
    <property type="term" value="C:plasma membrane"/>
    <property type="evidence" value="ECO:0007669"/>
    <property type="project" value="UniProtKB-SubCell"/>
</dbReference>
<dbReference type="Pfam" id="PF01252">
    <property type="entry name" value="Peptidase_A8"/>
    <property type="match status" value="1"/>
</dbReference>
<comment type="subcellular location">
    <subcellularLocation>
        <location evidence="9">Cell membrane</location>
        <topology evidence="9">Multi-pass membrane protein</topology>
    </subcellularLocation>
</comment>
<evidence type="ECO:0000256" key="2">
    <source>
        <dbReference type="ARBA" id="ARBA00022475"/>
    </source>
</evidence>
<feature type="transmembrane region" description="Helical" evidence="9">
    <location>
        <begin position="142"/>
        <end position="163"/>
    </location>
</feature>
<evidence type="ECO:0000256" key="1">
    <source>
        <dbReference type="ARBA" id="ARBA00006139"/>
    </source>
</evidence>
<comment type="catalytic activity">
    <reaction evidence="9 10">
        <text>Release of signal peptides from bacterial membrane prolipoproteins. Hydrolyzes -Xaa-Yaa-Zaa-|-(S,diacylglyceryl)Cys-, in which Xaa is hydrophobic (preferably Leu), and Yaa (Ala or Ser) and Zaa (Gly or Ala) have small, neutral side chains.</text>
        <dbReference type="EC" id="3.4.23.36"/>
    </reaction>
</comment>
<keyword evidence="6 9" id="KW-0378">Hydrolase</keyword>
<evidence type="ECO:0000256" key="5">
    <source>
        <dbReference type="ARBA" id="ARBA00022750"/>
    </source>
</evidence>
<evidence type="ECO:0000313" key="12">
    <source>
        <dbReference type="EMBL" id="AZN36401.1"/>
    </source>
</evidence>
<dbReference type="PANTHER" id="PTHR33695:SF1">
    <property type="entry name" value="LIPOPROTEIN SIGNAL PEPTIDASE"/>
    <property type="match status" value="1"/>
</dbReference>
<keyword evidence="4 9" id="KW-0812">Transmembrane</keyword>
<evidence type="ECO:0000256" key="4">
    <source>
        <dbReference type="ARBA" id="ARBA00022692"/>
    </source>
</evidence>
<evidence type="ECO:0000256" key="10">
    <source>
        <dbReference type="RuleBase" id="RU000594"/>
    </source>
</evidence>
<evidence type="ECO:0000313" key="13">
    <source>
        <dbReference type="Proteomes" id="UP000282438"/>
    </source>
</evidence>
<name>A0A3S8ZSK3_9NEIS</name>
<dbReference type="HAMAP" id="MF_00161">
    <property type="entry name" value="LspA"/>
    <property type="match status" value="1"/>
</dbReference>
<dbReference type="Proteomes" id="UP000282438">
    <property type="component" value="Chromosome"/>
</dbReference>
<reference evidence="12 13" key="1">
    <citation type="submission" date="2018-12" db="EMBL/GenBank/DDBJ databases">
        <title>Complete genome sequence of Iodobacter sp. H11R3.</title>
        <authorList>
            <person name="Bae J.-W."/>
        </authorList>
    </citation>
    <scope>NUCLEOTIDE SEQUENCE [LARGE SCALE GENOMIC DNA]</scope>
    <source>
        <strain evidence="12 13">H11R3</strain>
    </source>
</reference>
<comment type="similarity">
    <text evidence="1 9 11">Belongs to the peptidase A8 family.</text>
</comment>
<gene>
    <name evidence="9" type="primary">lspA</name>
    <name evidence="12" type="ORF">EJO50_07785</name>
</gene>
<comment type="function">
    <text evidence="9 10">This protein specifically catalyzes the removal of signal peptides from prolipoproteins.</text>
</comment>
<feature type="active site" evidence="9">
    <location>
        <position position="132"/>
    </location>
</feature>
<keyword evidence="7 9" id="KW-1133">Transmembrane helix</keyword>
<accession>A0A3S8ZSK3</accession>
<evidence type="ECO:0000256" key="6">
    <source>
        <dbReference type="ARBA" id="ARBA00022801"/>
    </source>
</evidence>
<dbReference type="NCBIfam" id="TIGR00077">
    <property type="entry name" value="lspA"/>
    <property type="match status" value="1"/>
</dbReference>
<dbReference type="EC" id="3.4.23.36" evidence="9"/>
<keyword evidence="3 9" id="KW-0645">Protease</keyword>
<feature type="active site" evidence="9">
    <location>
        <position position="151"/>
    </location>
</feature>
<dbReference type="InterPro" id="IPR001872">
    <property type="entry name" value="Peptidase_A8"/>
</dbReference>
<keyword evidence="2 9" id="KW-1003">Cell membrane</keyword>
<evidence type="ECO:0000256" key="11">
    <source>
        <dbReference type="RuleBase" id="RU004181"/>
    </source>
</evidence>
<keyword evidence="5 9" id="KW-0064">Aspartyl protease</keyword>
<dbReference type="PROSITE" id="PS00855">
    <property type="entry name" value="SPASE_II"/>
    <property type="match status" value="1"/>
</dbReference>
<dbReference type="AlphaFoldDB" id="A0A3S8ZSK3"/>